<keyword evidence="2" id="KW-1185">Reference proteome</keyword>
<gene>
    <name evidence="1" type="ORF">RPERSI_LOCUS36398</name>
</gene>
<organism evidence="1 2">
    <name type="scientific">Racocetra persica</name>
    <dbReference type="NCBI Taxonomy" id="160502"/>
    <lineage>
        <taxon>Eukaryota</taxon>
        <taxon>Fungi</taxon>
        <taxon>Fungi incertae sedis</taxon>
        <taxon>Mucoromycota</taxon>
        <taxon>Glomeromycotina</taxon>
        <taxon>Glomeromycetes</taxon>
        <taxon>Diversisporales</taxon>
        <taxon>Gigasporaceae</taxon>
        <taxon>Racocetra</taxon>
    </lineage>
</organism>
<evidence type="ECO:0000313" key="2">
    <source>
        <dbReference type="Proteomes" id="UP000789920"/>
    </source>
</evidence>
<dbReference type="Proteomes" id="UP000789920">
    <property type="component" value="Unassembled WGS sequence"/>
</dbReference>
<protein>
    <submittedName>
        <fullName evidence="1">8238_t:CDS:1</fullName>
    </submittedName>
</protein>
<proteinExistence type="predicted"/>
<feature type="non-terminal residue" evidence="1">
    <location>
        <position position="1"/>
    </location>
</feature>
<comment type="caution">
    <text evidence="1">The sequence shown here is derived from an EMBL/GenBank/DDBJ whole genome shotgun (WGS) entry which is preliminary data.</text>
</comment>
<feature type="non-terminal residue" evidence="1">
    <location>
        <position position="75"/>
    </location>
</feature>
<accession>A0ACA9SZ64</accession>
<dbReference type="EMBL" id="CAJVQC010174085">
    <property type="protein sequence ID" value="CAG8851077.1"/>
    <property type="molecule type" value="Genomic_DNA"/>
</dbReference>
<sequence>GYCRVQDPDMISIYDAYCEEEYVKIIIATEEIEILFNKRSLSGWLTINKLELDKYLPFNIGLYLQNLITILEEDG</sequence>
<name>A0ACA9SZ64_9GLOM</name>
<reference evidence="1" key="1">
    <citation type="submission" date="2021-06" db="EMBL/GenBank/DDBJ databases">
        <authorList>
            <person name="Kallberg Y."/>
            <person name="Tangrot J."/>
            <person name="Rosling A."/>
        </authorList>
    </citation>
    <scope>NUCLEOTIDE SEQUENCE</scope>
    <source>
        <strain evidence="1">MA461A</strain>
    </source>
</reference>
<evidence type="ECO:0000313" key="1">
    <source>
        <dbReference type="EMBL" id="CAG8851077.1"/>
    </source>
</evidence>